<dbReference type="GO" id="GO:0020037">
    <property type="term" value="F:heme binding"/>
    <property type="evidence" value="ECO:0007669"/>
    <property type="project" value="InterPro"/>
</dbReference>
<dbReference type="InterPro" id="IPR009056">
    <property type="entry name" value="Cyt_c-like_dom"/>
</dbReference>
<evidence type="ECO:0000256" key="4">
    <source>
        <dbReference type="PROSITE-ProRule" id="PRU00433"/>
    </source>
</evidence>
<evidence type="ECO:0000256" key="2">
    <source>
        <dbReference type="ARBA" id="ARBA00022723"/>
    </source>
</evidence>
<proteinExistence type="predicted"/>
<evidence type="ECO:0000256" key="3">
    <source>
        <dbReference type="ARBA" id="ARBA00023004"/>
    </source>
</evidence>
<evidence type="ECO:0000259" key="6">
    <source>
        <dbReference type="PROSITE" id="PS51007"/>
    </source>
</evidence>
<keyword evidence="8" id="KW-1185">Reference proteome</keyword>
<dbReference type="AlphaFoldDB" id="A0A964T5W3"/>
<dbReference type="InterPro" id="IPR036909">
    <property type="entry name" value="Cyt_c-like_dom_sf"/>
</dbReference>
<keyword evidence="3 4" id="KW-0408">Iron</keyword>
<keyword evidence="5" id="KW-0732">Signal</keyword>
<dbReference type="PANTHER" id="PTHR35008">
    <property type="entry name" value="BLL4482 PROTEIN-RELATED"/>
    <property type="match status" value="1"/>
</dbReference>
<dbReference type="GO" id="GO:0046872">
    <property type="term" value="F:metal ion binding"/>
    <property type="evidence" value="ECO:0007669"/>
    <property type="project" value="UniProtKB-KW"/>
</dbReference>
<dbReference type="EMBL" id="SPKJ01000036">
    <property type="protein sequence ID" value="MYZ48389.1"/>
    <property type="molecule type" value="Genomic_DNA"/>
</dbReference>
<feature type="chain" id="PRO_5037604270" evidence="5">
    <location>
        <begin position="30"/>
        <end position="317"/>
    </location>
</feature>
<evidence type="ECO:0000256" key="1">
    <source>
        <dbReference type="ARBA" id="ARBA00022617"/>
    </source>
</evidence>
<dbReference type="RefSeq" id="WP_161140738.1">
    <property type="nucleotide sequence ID" value="NZ_SPKJ01000036.1"/>
</dbReference>
<dbReference type="GO" id="GO:0009055">
    <property type="term" value="F:electron transfer activity"/>
    <property type="evidence" value="ECO:0007669"/>
    <property type="project" value="InterPro"/>
</dbReference>
<dbReference type="SUPFAM" id="SSF46626">
    <property type="entry name" value="Cytochrome c"/>
    <property type="match status" value="2"/>
</dbReference>
<evidence type="ECO:0000313" key="8">
    <source>
        <dbReference type="Proteomes" id="UP000773614"/>
    </source>
</evidence>
<evidence type="ECO:0000256" key="5">
    <source>
        <dbReference type="SAM" id="SignalP"/>
    </source>
</evidence>
<sequence>MKRALAALLVVSAVLGAAAWWLTAPQPLAAGALPPHQADLANGERMFWAGGCASCHAAKGAKGDERLKLGGGLALATPFGTFNVPNISPDPETGIGRWSDLDFASAMMRGVAPGGVHLYPAFPYPSYARMRIEDVLDLRAYLGTLPPVAHRTPPHDLAFPYNVRRGIGLWKRLYLHPGPVIELAGADGEVLRGRYLVEGPGHCGECHTARDVMGGSKLDAWLAGAPNPEGRGTIPNITPHEEGIADWSAKDIAYALESGFKPDFDSFGGSMVEVQENMAKLPAEDRDAIAAYLKAIPPHPDAVAPERASGAESEGGG</sequence>
<organism evidence="7 8">
    <name type="scientific">Propylenella binzhouense</name>
    <dbReference type="NCBI Taxonomy" id="2555902"/>
    <lineage>
        <taxon>Bacteria</taxon>
        <taxon>Pseudomonadati</taxon>
        <taxon>Pseudomonadota</taxon>
        <taxon>Alphaproteobacteria</taxon>
        <taxon>Hyphomicrobiales</taxon>
        <taxon>Propylenellaceae</taxon>
        <taxon>Propylenella</taxon>
    </lineage>
</organism>
<dbReference type="PROSITE" id="PS51007">
    <property type="entry name" value="CYTC"/>
    <property type="match status" value="2"/>
</dbReference>
<protein>
    <submittedName>
        <fullName evidence="7">C-type cytochrome</fullName>
    </submittedName>
</protein>
<evidence type="ECO:0000313" key="7">
    <source>
        <dbReference type="EMBL" id="MYZ48389.1"/>
    </source>
</evidence>
<dbReference type="Proteomes" id="UP000773614">
    <property type="component" value="Unassembled WGS sequence"/>
</dbReference>
<gene>
    <name evidence="7" type="ORF">E4O86_11790</name>
</gene>
<reference evidence="7" key="1">
    <citation type="submission" date="2019-03" db="EMBL/GenBank/DDBJ databases">
        <title>Afifella sp. nov., isolated from activated sludge.</title>
        <authorList>
            <person name="Li Q."/>
            <person name="Liu Y."/>
        </authorList>
    </citation>
    <scope>NUCLEOTIDE SEQUENCE</scope>
    <source>
        <strain evidence="7">L72</strain>
    </source>
</reference>
<comment type="caution">
    <text evidence="7">The sequence shown here is derived from an EMBL/GenBank/DDBJ whole genome shotgun (WGS) entry which is preliminary data.</text>
</comment>
<keyword evidence="2 4" id="KW-0479">Metal-binding</keyword>
<feature type="domain" description="Cytochrome c" evidence="6">
    <location>
        <begin position="188"/>
        <end position="297"/>
    </location>
</feature>
<accession>A0A964T5W3</accession>
<dbReference type="Gene3D" id="1.10.760.10">
    <property type="entry name" value="Cytochrome c-like domain"/>
    <property type="match status" value="1"/>
</dbReference>
<dbReference type="PANTHER" id="PTHR35008:SF8">
    <property type="entry name" value="ALCOHOL DEHYDROGENASE CYTOCHROME C SUBUNIT"/>
    <property type="match status" value="1"/>
</dbReference>
<feature type="domain" description="Cytochrome c" evidence="6">
    <location>
        <begin position="38"/>
        <end position="146"/>
    </location>
</feature>
<dbReference type="Pfam" id="PF00034">
    <property type="entry name" value="Cytochrom_C"/>
    <property type="match status" value="1"/>
</dbReference>
<dbReference type="OrthoDB" id="9811281at2"/>
<name>A0A964T5W3_9HYPH</name>
<dbReference type="InterPro" id="IPR051459">
    <property type="entry name" value="Cytochrome_c-type_DH"/>
</dbReference>
<keyword evidence="1 4" id="KW-0349">Heme</keyword>
<feature type="signal peptide" evidence="5">
    <location>
        <begin position="1"/>
        <end position="29"/>
    </location>
</feature>